<dbReference type="EMBL" id="JBHSMG010000001">
    <property type="protein sequence ID" value="MFC5501573.1"/>
    <property type="molecule type" value="Genomic_DNA"/>
</dbReference>
<protein>
    <submittedName>
        <fullName evidence="2">Uncharacterized protein</fullName>
    </submittedName>
</protein>
<evidence type="ECO:0000313" key="2">
    <source>
        <dbReference type="EMBL" id="MFC5501573.1"/>
    </source>
</evidence>
<proteinExistence type="predicted"/>
<organism evidence="2 3">
    <name type="scientific">Lysinimonas soli</name>
    <dbReference type="NCBI Taxonomy" id="1074233"/>
    <lineage>
        <taxon>Bacteria</taxon>
        <taxon>Bacillati</taxon>
        <taxon>Actinomycetota</taxon>
        <taxon>Actinomycetes</taxon>
        <taxon>Micrococcales</taxon>
        <taxon>Microbacteriaceae</taxon>
        <taxon>Lysinimonas</taxon>
    </lineage>
</organism>
<feature type="transmembrane region" description="Helical" evidence="1">
    <location>
        <begin position="81"/>
        <end position="108"/>
    </location>
</feature>
<reference evidence="3" key="1">
    <citation type="journal article" date="2019" name="Int. J. Syst. Evol. Microbiol.">
        <title>The Global Catalogue of Microorganisms (GCM) 10K type strain sequencing project: providing services to taxonomists for standard genome sequencing and annotation.</title>
        <authorList>
            <consortium name="The Broad Institute Genomics Platform"/>
            <consortium name="The Broad Institute Genome Sequencing Center for Infectious Disease"/>
            <person name="Wu L."/>
            <person name="Ma J."/>
        </authorList>
    </citation>
    <scope>NUCLEOTIDE SEQUENCE [LARGE SCALE GENOMIC DNA]</scope>
    <source>
        <strain evidence="3">CGMCC 4.6997</strain>
    </source>
</reference>
<evidence type="ECO:0000256" key="1">
    <source>
        <dbReference type="SAM" id="Phobius"/>
    </source>
</evidence>
<name>A0ABW0NNN6_9MICO</name>
<keyword evidence="3" id="KW-1185">Reference proteome</keyword>
<evidence type="ECO:0000313" key="3">
    <source>
        <dbReference type="Proteomes" id="UP001596039"/>
    </source>
</evidence>
<keyword evidence="1" id="KW-1133">Transmembrane helix</keyword>
<dbReference type="RefSeq" id="WP_386739156.1">
    <property type="nucleotide sequence ID" value="NZ_JBHSMG010000001.1"/>
</dbReference>
<gene>
    <name evidence="2" type="ORF">ACFPJ4_04875</name>
</gene>
<accession>A0ABW0NNN6</accession>
<sequence>MSDAASPLPDETAAPRLGSVFWADPPRSKRLGRVAMIVAILVFVISMTLAITLGTAAGPYSVRDAAGFRFQFNVGDPNPTINALAIAMLLHVLLGTGLGLWALIQGIVATAANRGRRAGIAAIVVAGTAPVVSLIAFFVAMSANLPPA</sequence>
<comment type="caution">
    <text evidence="2">The sequence shown here is derived from an EMBL/GenBank/DDBJ whole genome shotgun (WGS) entry which is preliminary data.</text>
</comment>
<feature type="transmembrane region" description="Helical" evidence="1">
    <location>
        <begin position="34"/>
        <end position="61"/>
    </location>
</feature>
<feature type="transmembrane region" description="Helical" evidence="1">
    <location>
        <begin position="120"/>
        <end position="143"/>
    </location>
</feature>
<keyword evidence="1" id="KW-0812">Transmembrane</keyword>
<keyword evidence="1" id="KW-0472">Membrane</keyword>
<dbReference type="Proteomes" id="UP001596039">
    <property type="component" value="Unassembled WGS sequence"/>
</dbReference>